<comment type="catalytic activity">
    <reaction evidence="7">
        <text>[protein]-L-isoaspartate + S-adenosyl-L-methionine = [protein]-L-isoaspartate alpha-methyl ester + S-adenosyl-L-homocysteine</text>
        <dbReference type="Rhea" id="RHEA:12705"/>
        <dbReference type="Rhea" id="RHEA-COMP:12143"/>
        <dbReference type="Rhea" id="RHEA-COMP:12144"/>
        <dbReference type="ChEBI" id="CHEBI:57856"/>
        <dbReference type="ChEBI" id="CHEBI:59789"/>
        <dbReference type="ChEBI" id="CHEBI:90596"/>
        <dbReference type="ChEBI" id="CHEBI:90598"/>
        <dbReference type="EC" id="2.1.1.77"/>
    </reaction>
</comment>
<evidence type="ECO:0000256" key="1">
    <source>
        <dbReference type="ARBA" id="ARBA00004496"/>
    </source>
</evidence>
<dbReference type="NCBIfam" id="TIGR00080">
    <property type="entry name" value="pimt"/>
    <property type="match status" value="1"/>
</dbReference>
<keyword evidence="5 7" id="KW-0808">Transferase</keyword>
<dbReference type="EC" id="2.1.1.77" evidence="7"/>
<evidence type="ECO:0000256" key="4">
    <source>
        <dbReference type="ARBA" id="ARBA00022603"/>
    </source>
</evidence>
<dbReference type="PANTHER" id="PTHR11579">
    <property type="entry name" value="PROTEIN-L-ISOASPARTATE O-METHYLTRANSFERASE"/>
    <property type="match status" value="1"/>
</dbReference>
<evidence type="ECO:0000313" key="8">
    <source>
        <dbReference type="EMBL" id="GFZ76794.1"/>
    </source>
</evidence>
<dbReference type="EMBL" id="BMIY01000008">
    <property type="protein sequence ID" value="GFZ76794.1"/>
    <property type="molecule type" value="Genomic_DNA"/>
</dbReference>
<feature type="active site" evidence="7">
    <location>
        <position position="70"/>
    </location>
</feature>
<organism evidence="8 9">
    <name type="scientific">Pseudohongiella nitratireducens</name>
    <dbReference type="NCBI Taxonomy" id="1768907"/>
    <lineage>
        <taxon>Bacteria</taxon>
        <taxon>Pseudomonadati</taxon>
        <taxon>Pseudomonadota</taxon>
        <taxon>Gammaproteobacteria</taxon>
        <taxon>Pseudomonadales</taxon>
        <taxon>Pseudohongiellaceae</taxon>
        <taxon>Pseudohongiella</taxon>
    </lineage>
</organism>
<dbReference type="GO" id="GO:0004719">
    <property type="term" value="F:protein-L-isoaspartate (D-aspartate) O-methyltransferase activity"/>
    <property type="evidence" value="ECO:0007669"/>
    <property type="project" value="UniProtKB-UniRule"/>
</dbReference>
<dbReference type="FunFam" id="3.40.50.150:FF:000010">
    <property type="entry name" value="Protein-L-isoaspartate O-methyltransferase"/>
    <property type="match status" value="1"/>
</dbReference>
<keyword evidence="4 7" id="KW-0489">Methyltransferase</keyword>
<dbReference type="Gene3D" id="3.40.50.150">
    <property type="entry name" value="Vaccinia Virus protein VP39"/>
    <property type="match status" value="1"/>
</dbReference>
<sequence length="229" mass="25291">MNIPNLAGIGMTSQRTRERMITSLMEKGISNWAVLDVMRTTPRHIFLDEALAHRAYEDTALPIGYGQTISQPYVVARMTEAALGRRRPEDGPLARVLEVGTGCGYQTAVIAQLAERVCTVERIQPLLAKARKNLSLLNFRNIRSKHDDGSLGWPEQGPFDAIIAAAAPQHVPAELLQQLADGGRLVIPVGGERGTQQLQLIERQGDHFNTQTLETVHFVPLYIGQVQHT</sequence>
<dbReference type="Proteomes" id="UP000627715">
    <property type="component" value="Unassembled WGS sequence"/>
</dbReference>
<keyword evidence="6 7" id="KW-0949">S-adenosyl-L-methionine</keyword>
<dbReference type="GO" id="GO:0030091">
    <property type="term" value="P:protein repair"/>
    <property type="evidence" value="ECO:0007669"/>
    <property type="project" value="UniProtKB-UniRule"/>
</dbReference>
<evidence type="ECO:0000256" key="2">
    <source>
        <dbReference type="ARBA" id="ARBA00005369"/>
    </source>
</evidence>
<dbReference type="AlphaFoldDB" id="A0A916VIW8"/>
<dbReference type="GO" id="GO:0005737">
    <property type="term" value="C:cytoplasm"/>
    <property type="evidence" value="ECO:0007669"/>
    <property type="project" value="UniProtKB-SubCell"/>
</dbReference>
<evidence type="ECO:0000256" key="7">
    <source>
        <dbReference type="HAMAP-Rule" id="MF_00090"/>
    </source>
</evidence>
<comment type="caution">
    <text evidence="8">The sequence shown here is derived from an EMBL/GenBank/DDBJ whole genome shotgun (WGS) entry which is preliminary data.</text>
</comment>
<dbReference type="CDD" id="cd02440">
    <property type="entry name" value="AdoMet_MTases"/>
    <property type="match status" value="1"/>
</dbReference>
<dbReference type="PROSITE" id="PS01279">
    <property type="entry name" value="PCMT"/>
    <property type="match status" value="1"/>
</dbReference>
<name>A0A916VIW8_9GAMM</name>
<accession>A0A916VIW8</accession>
<dbReference type="SUPFAM" id="SSF53335">
    <property type="entry name" value="S-adenosyl-L-methionine-dependent methyltransferases"/>
    <property type="match status" value="1"/>
</dbReference>
<dbReference type="InterPro" id="IPR000682">
    <property type="entry name" value="PCMT"/>
</dbReference>
<evidence type="ECO:0000256" key="3">
    <source>
        <dbReference type="ARBA" id="ARBA00022490"/>
    </source>
</evidence>
<dbReference type="GO" id="GO:0032259">
    <property type="term" value="P:methylation"/>
    <property type="evidence" value="ECO:0007669"/>
    <property type="project" value="UniProtKB-KW"/>
</dbReference>
<reference evidence="8" key="1">
    <citation type="journal article" date="2014" name="Int. J. Syst. Evol. Microbiol.">
        <title>Complete genome sequence of Corynebacterium casei LMG S-19264T (=DSM 44701T), isolated from a smear-ripened cheese.</title>
        <authorList>
            <consortium name="US DOE Joint Genome Institute (JGI-PGF)"/>
            <person name="Walter F."/>
            <person name="Albersmeier A."/>
            <person name="Kalinowski J."/>
            <person name="Ruckert C."/>
        </authorList>
    </citation>
    <scope>NUCLEOTIDE SEQUENCE</scope>
    <source>
        <strain evidence="8">CGMCC 1.15425</strain>
    </source>
</reference>
<comment type="function">
    <text evidence="7">Catalyzes the methyl esterification of L-isoaspartyl residues in peptides and proteins that result from spontaneous decomposition of normal L-aspartyl and L-asparaginyl residues. It plays a role in the repair and/or degradation of damaged proteins.</text>
</comment>
<reference evidence="8" key="2">
    <citation type="submission" date="2020-09" db="EMBL/GenBank/DDBJ databases">
        <authorList>
            <person name="Sun Q."/>
            <person name="Zhou Y."/>
        </authorList>
    </citation>
    <scope>NUCLEOTIDE SEQUENCE</scope>
    <source>
        <strain evidence="8">CGMCC 1.15425</strain>
    </source>
</reference>
<protein>
    <recommendedName>
        <fullName evidence="7">Protein-L-isoaspartate O-methyltransferase</fullName>
        <ecNumber evidence="7">2.1.1.77</ecNumber>
    </recommendedName>
    <alternativeName>
        <fullName evidence="7">L-isoaspartyl protein carboxyl methyltransferase</fullName>
    </alternativeName>
    <alternativeName>
        <fullName evidence="7">Protein L-isoaspartyl methyltransferase</fullName>
    </alternativeName>
    <alternativeName>
        <fullName evidence="7">Protein-beta-aspartate methyltransferase</fullName>
        <shortName evidence="7">PIMT</shortName>
    </alternativeName>
</protein>
<keyword evidence="9" id="KW-1185">Reference proteome</keyword>
<gene>
    <name evidence="7 8" type="primary">pcm</name>
    <name evidence="8" type="ORF">GCM10011403_19720</name>
</gene>
<dbReference type="NCBIfam" id="NF001453">
    <property type="entry name" value="PRK00312.1"/>
    <property type="match status" value="1"/>
</dbReference>
<comment type="similarity">
    <text evidence="2 7">Belongs to the methyltransferase superfamily. L-isoaspartyl/D-aspartyl protein methyltransferase family.</text>
</comment>
<dbReference type="HAMAP" id="MF_00090">
    <property type="entry name" value="PIMT"/>
    <property type="match status" value="1"/>
</dbReference>
<evidence type="ECO:0000256" key="6">
    <source>
        <dbReference type="ARBA" id="ARBA00022691"/>
    </source>
</evidence>
<evidence type="ECO:0000313" key="9">
    <source>
        <dbReference type="Proteomes" id="UP000627715"/>
    </source>
</evidence>
<dbReference type="InterPro" id="IPR029063">
    <property type="entry name" value="SAM-dependent_MTases_sf"/>
</dbReference>
<keyword evidence="3 7" id="KW-0963">Cytoplasm</keyword>
<comment type="subcellular location">
    <subcellularLocation>
        <location evidence="1 7">Cytoplasm</location>
    </subcellularLocation>
</comment>
<proteinExistence type="inferred from homology"/>
<evidence type="ECO:0000256" key="5">
    <source>
        <dbReference type="ARBA" id="ARBA00022679"/>
    </source>
</evidence>
<dbReference type="Pfam" id="PF01135">
    <property type="entry name" value="PCMT"/>
    <property type="match status" value="1"/>
</dbReference>
<dbReference type="PANTHER" id="PTHR11579:SF0">
    <property type="entry name" value="PROTEIN-L-ISOASPARTATE(D-ASPARTATE) O-METHYLTRANSFERASE"/>
    <property type="match status" value="1"/>
</dbReference>